<dbReference type="Pfam" id="PF07969">
    <property type="entry name" value="Amidohydro_3"/>
    <property type="match status" value="1"/>
</dbReference>
<dbReference type="GO" id="GO:0016810">
    <property type="term" value="F:hydrolase activity, acting on carbon-nitrogen (but not peptide) bonds"/>
    <property type="evidence" value="ECO:0007669"/>
    <property type="project" value="InterPro"/>
</dbReference>
<dbReference type="Gene3D" id="2.30.40.10">
    <property type="entry name" value="Urease, subunit C, domain 1"/>
    <property type="match status" value="1"/>
</dbReference>
<dbReference type="SUPFAM" id="SSF51338">
    <property type="entry name" value="Composite domain of metallo-dependent hydrolases"/>
    <property type="match status" value="1"/>
</dbReference>
<dbReference type="AlphaFoldDB" id="A0A381XM03"/>
<feature type="non-terminal residue" evidence="2">
    <location>
        <position position="1"/>
    </location>
</feature>
<dbReference type="Gene3D" id="3.20.20.140">
    <property type="entry name" value="Metal-dependent hydrolases"/>
    <property type="match status" value="1"/>
</dbReference>
<dbReference type="PANTHER" id="PTHR22642">
    <property type="entry name" value="IMIDAZOLONEPROPIONASE"/>
    <property type="match status" value="1"/>
</dbReference>
<proteinExistence type="predicted"/>
<reference evidence="2" key="1">
    <citation type="submission" date="2018-05" db="EMBL/GenBank/DDBJ databases">
        <authorList>
            <person name="Lanie J.A."/>
            <person name="Ng W.-L."/>
            <person name="Kazmierczak K.M."/>
            <person name="Andrzejewski T.M."/>
            <person name="Davidsen T.M."/>
            <person name="Wayne K.J."/>
            <person name="Tettelin H."/>
            <person name="Glass J.I."/>
            <person name="Rusch D."/>
            <person name="Podicherti R."/>
            <person name="Tsui H.-C.T."/>
            <person name="Winkler M.E."/>
        </authorList>
    </citation>
    <scope>NUCLEOTIDE SEQUENCE</scope>
</reference>
<sequence length="99" mass="11157">TMNPLVAIETAIRREDPENLVKGVLNEDERMNLTEMLKAYTINSAYLMHQEHLTGSIEVGKAADLIILEKNLYTIPVDEISEVKVLHTMIEGKTVYTAN</sequence>
<evidence type="ECO:0000259" key="1">
    <source>
        <dbReference type="Pfam" id="PF07969"/>
    </source>
</evidence>
<dbReference type="InterPro" id="IPR011059">
    <property type="entry name" value="Metal-dep_hydrolase_composite"/>
</dbReference>
<feature type="domain" description="Amidohydrolase 3" evidence="1">
    <location>
        <begin position="2"/>
        <end position="96"/>
    </location>
</feature>
<dbReference type="PANTHER" id="PTHR22642:SF2">
    <property type="entry name" value="PROTEIN LONG AFTER FAR-RED 3"/>
    <property type="match status" value="1"/>
</dbReference>
<organism evidence="2">
    <name type="scientific">marine metagenome</name>
    <dbReference type="NCBI Taxonomy" id="408172"/>
    <lineage>
        <taxon>unclassified sequences</taxon>
        <taxon>metagenomes</taxon>
        <taxon>ecological metagenomes</taxon>
    </lineage>
</organism>
<protein>
    <recommendedName>
        <fullName evidence="1">Amidohydrolase 3 domain-containing protein</fullName>
    </recommendedName>
</protein>
<dbReference type="InterPro" id="IPR013108">
    <property type="entry name" value="Amidohydro_3"/>
</dbReference>
<evidence type="ECO:0000313" key="2">
    <source>
        <dbReference type="EMBL" id="SVA65522.1"/>
    </source>
</evidence>
<dbReference type="EMBL" id="UINC01015582">
    <property type="protein sequence ID" value="SVA65522.1"/>
    <property type="molecule type" value="Genomic_DNA"/>
</dbReference>
<name>A0A381XM03_9ZZZZ</name>
<accession>A0A381XM03</accession>
<gene>
    <name evidence="2" type="ORF">METZ01_LOCUS118376</name>
</gene>